<evidence type="ECO:0000256" key="8">
    <source>
        <dbReference type="ARBA" id="ARBA00022741"/>
    </source>
</evidence>
<keyword evidence="4" id="KW-0808">Transferase</keyword>
<dbReference type="CDD" id="cd07971">
    <property type="entry name" value="OBF_DNA_ligase_LigD"/>
    <property type="match status" value="1"/>
</dbReference>
<keyword evidence="6" id="KW-0540">Nuclease</keyword>
<evidence type="ECO:0000313" key="24">
    <source>
        <dbReference type="Proteomes" id="UP001596150"/>
    </source>
</evidence>
<evidence type="ECO:0000256" key="11">
    <source>
        <dbReference type="ARBA" id="ARBA00022839"/>
    </source>
</evidence>
<keyword evidence="11" id="KW-0269">Exonuclease</keyword>
<evidence type="ECO:0000256" key="7">
    <source>
        <dbReference type="ARBA" id="ARBA00022723"/>
    </source>
</evidence>
<dbReference type="CDD" id="cd07906">
    <property type="entry name" value="Adenylation_DNA_ligase_LigD_LigC"/>
    <property type="match status" value="1"/>
</dbReference>
<keyword evidence="14" id="KW-0238">DNA-binding</keyword>
<evidence type="ECO:0000256" key="14">
    <source>
        <dbReference type="ARBA" id="ARBA00023125"/>
    </source>
</evidence>
<dbReference type="NCBIfam" id="TIGR02777">
    <property type="entry name" value="LigD_PE_dom"/>
    <property type="match status" value="1"/>
</dbReference>
<evidence type="ECO:0000256" key="16">
    <source>
        <dbReference type="ARBA" id="ARBA00023204"/>
    </source>
</evidence>
<keyword evidence="12" id="KW-0067">ATP-binding</keyword>
<keyword evidence="10" id="KW-0378">Hydrolase</keyword>
<keyword evidence="16" id="KW-0234">DNA repair</keyword>
<protein>
    <recommendedName>
        <fullName evidence="2">DNA ligase (ATP)</fullName>
        <ecNumber evidence="2">6.5.1.1</ecNumber>
    </recommendedName>
    <alternativeName>
        <fullName evidence="19">NHEJ DNA polymerase</fullName>
    </alternativeName>
</protein>
<evidence type="ECO:0000256" key="13">
    <source>
        <dbReference type="ARBA" id="ARBA00022932"/>
    </source>
</evidence>
<keyword evidence="17" id="KW-0464">Manganese</keyword>
<evidence type="ECO:0000313" key="23">
    <source>
        <dbReference type="EMBL" id="MFC5517854.1"/>
    </source>
</evidence>
<dbReference type="InterPro" id="IPR014146">
    <property type="entry name" value="LigD_ligase_dom"/>
</dbReference>
<dbReference type="EC" id="6.5.1.1" evidence="2"/>
<feature type="region of interest" description="Disordered" evidence="21">
    <location>
        <begin position="221"/>
        <end position="244"/>
    </location>
</feature>
<dbReference type="SUPFAM" id="SSF56091">
    <property type="entry name" value="DNA ligase/mRNA capping enzyme, catalytic domain"/>
    <property type="match status" value="1"/>
</dbReference>
<evidence type="ECO:0000256" key="2">
    <source>
        <dbReference type="ARBA" id="ARBA00012727"/>
    </source>
</evidence>
<reference evidence="24" key="1">
    <citation type="journal article" date="2019" name="Int. J. Syst. Evol. Microbiol.">
        <title>The Global Catalogue of Microorganisms (GCM) 10K type strain sequencing project: providing services to taxonomists for standard genome sequencing and annotation.</title>
        <authorList>
            <consortium name="The Broad Institute Genomics Platform"/>
            <consortium name="The Broad Institute Genome Sequencing Center for Infectious Disease"/>
            <person name="Wu L."/>
            <person name="Ma J."/>
        </authorList>
    </citation>
    <scope>NUCLEOTIDE SEQUENCE [LARGE SCALE GENOMIC DNA]</scope>
    <source>
        <strain evidence="24">KACC 12633</strain>
    </source>
</reference>
<evidence type="ECO:0000256" key="1">
    <source>
        <dbReference type="ARBA" id="ARBA00001936"/>
    </source>
</evidence>
<name>A0ABW0Q5D1_9HYPH</name>
<dbReference type="Pfam" id="PF13298">
    <property type="entry name" value="LigD_N"/>
    <property type="match status" value="1"/>
</dbReference>
<dbReference type="Gene3D" id="3.30.470.30">
    <property type="entry name" value="DNA ligase/mRNA capping enzyme"/>
    <property type="match status" value="1"/>
</dbReference>
<dbReference type="NCBIfam" id="TIGR02779">
    <property type="entry name" value="NHEJ_ligase_lig"/>
    <property type="match status" value="1"/>
</dbReference>
<comment type="cofactor">
    <cofactor evidence="1">
        <name>Mn(2+)</name>
        <dbReference type="ChEBI" id="CHEBI:29035"/>
    </cofactor>
</comment>
<keyword evidence="8" id="KW-0547">Nucleotide-binding</keyword>
<evidence type="ECO:0000256" key="9">
    <source>
        <dbReference type="ARBA" id="ARBA00022763"/>
    </source>
</evidence>
<dbReference type="InterPro" id="IPR012309">
    <property type="entry name" value="DNA_ligase_ATP-dep_C"/>
</dbReference>
<keyword evidence="13" id="KW-0239">DNA-directed DNA polymerase</keyword>
<dbReference type="PROSITE" id="PS50160">
    <property type="entry name" value="DNA_LIGASE_A3"/>
    <property type="match status" value="1"/>
</dbReference>
<dbReference type="Pfam" id="PF01068">
    <property type="entry name" value="DNA_ligase_A_M"/>
    <property type="match status" value="1"/>
</dbReference>
<dbReference type="EMBL" id="JBHSML010000012">
    <property type="protein sequence ID" value="MFC5517854.1"/>
    <property type="molecule type" value="Genomic_DNA"/>
</dbReference>
<dbReference type="InterPro" id="IPR014144">
    <property type="entry name" value="LigD_PE_domain"/>
</dbReference>
<dbReference type="InterPro" id="IPR014143">
    <property type="entry name" value="NHEJ_ligase_prk"/>
</dbReference>
<accession>A0ABW0Q5D1</accession>
<dbReference type="Pfam" id="PF21686">
    <property type="entry name" value="LigD_Prim-Pol"/>
    <property type="match status" value="1"/>
</dbReference>
<dbReference type="Gene3D" id="3.90.920.10">
    <property type="entry name" value="DNA primase, PRIM domain"/>
    <property type="match status" value="1"/>
</dbReference>
<dbReference type="InterPro" id="IPR014145">
    <property type="entry name" value="LigD_pol_dom"/>
</dbReference>
<dbReference type="Gene3D" id="3.30.1490.70">
    <property type="match status" value="1"/>
</dbReference>
<dbReference type="Pfam" id="PF04679">
    <property type="entry name" value="DNA_ligase_A_C"/>
    <property type="match status" value="1"/>
</dbReference>
<feature type="region of interest" description="Disordered" evidence="21">
    <location>
        <begin position="1"/>
        <end position="22"/>
    </location>
</feature>
<dbReference type="Gene3D" id="2.40.50.140">
    <property type="entry name" value="Nucleic acid-binding proteins"/>
    <property type="match status" value="1"/>
</dbReference>
<dbReference type="InterPro" id="IPR012340">
    <property type="entry name" value="NA-bd_OB-fold"/>
</dbReference>
<dbReference type="NCBIfam" id="TIGR02776">
    <property type="entry name" value="NHEJ_ligase_prk"/>
    <property type="match status" value="1"/>
</dbReference>
<keyword evidence="24" id="KW-1185">Reference proteome</keyword>
<gene>
    <name evidence="23" type="primary">ligD</name>
    <name evidence="23" type="ORF">ACFPP9_18895</name>
</gene>
<evidence type="ECO:0000256" key="21">
    <source>
        <dbReference type="SAM" id="MobiDB-lite"/>
    </source>
</evidence>
<evidence type="ECO:0000256" key="12">
    <source>
        <dbReference type="ARBA" id="ARBA00022840"/>
    </source>
</evidence>
<proteinExistence type="predicted"/>
<comment type="caution">
    <text evidence="23">The sequence shown here is derived from an EMBL/GenBank/DDBJ whole genome shotgun (WGS) entry which is preliminary data.</text>
</comment>
<evidence type="ECO:0000259" key="22">
    <source>
        <dbReference type="PROSITE" id="PS50160"/>
    </source>
</evidence>
<dbReference type="GO" id="GO:0003910">
    <property type="term" value="F:DNA ligase (ATP) activity"/>
    <property type="evidence" value="ECO:0007669"/>
    <property type="project" value="UniProtKB-EC"/>
</dbReference>
<keyword evidence="5" id="KW-0548">Nucleotidyltransferase</keyword>
<keyword evidence="18" id="KW-0511">Multifunctional enzyme</keyword>
<keyword evidence="9" id="KW-0227">DNA damage</keyword>
<dbReference type="RefSeq" id="WP_266345242.1">
    <property type="nucleotide sequence ID" value="NZ_JAPKNH010000007.1"/>
</dbReference>
<evidence type="ECO:0000256" key="17">
    <source>
        <dbReference type="ARBA" id="ARBA00023211"/>
    </source>
</evidence>
<dbReference type="NCBIfam" id="NF004628">
    <property type="entry name" value="PRK05972.1"/>
    <property type="match status" value="1"/>
</dbReference>
<dbReference type="InterPro" id="IPR052171">
    <property type="entry name" value="NHEJ_LigD"/>
</dbReference>
<dbReference type="NCBIfam" id="TIGR02778">
    <property type="entry name" value="ligD_pol"/>
    <property type="match status" value="1"/>
</dbReference>
<evidence type="ECO:0000256" key="15">
    <source>
        <dbReference type="ARBA" id="ARBA00023172"/>
    </source>
</evidence>
<evidence type="ECO:0000256" key="5">
    <source>
        <dbReference type="ARBA" id="ARBA00022695"/>
    </source>
</evidence>
<sequence length="881" mass="96661">MAAPLEAYRSKRDFKTTPEPAGAKTIKATRSAKVAKKAGPSFVIQKHDATRLHYDFRLEMDGVLKSWAVTRGPSLDPEEKRLAVHVEDHPLEYGGFEGTIPKGEYGGGTVIVWDRGVWEPVGDPHKGYAKGHLEFELKGEKLHGRWHLVKMHGRPREKRENWLLIKAEDEEARSSGAPDILEEMPDSVKTGRAIADVENEAPGWSSKTGKIPKAKPVAKSAAKVKVTDKPEPTIEAAPSPPLPDPAKLKGATKGPQPAFVEPALATLTDAPPAGERWIHEIKFDGYRLQAHVAAGRVKLLTRTGLDWTKKFGKEIVGALQALPIGTALIDGELVVETASGASDFSALQADLSEGRSDRFAFYVFDLLYLDGYDLRELPLSERKQVLAQIVADGAPLLRVSQHFEEDGEVVFRHAKRLGLEGIVSKVLDSPYRSGRNKSWLKAKSSDRQEFVIGGYVPSSTSRRAIGSLVLGVQEDGALKHVGRVGTGFSARLAEDLFQTLERMRVSESPFEKPLTAEERRQVRFVRPELVAEVEFRAWTADGHLRHASFRGLREDKPASEIIREAPTMEAKPSRKRGLKVEPNSTVKLTHPDRIYWPDAGVTKQGLADYYAEIWPHIAPFITHRPLSLLRCPSGITGEQFFQKNAWKGLNEAIVLVDDPSTDAVEQLISIENLDGLIALVQSAVLEIHPWGSTIDAWEKPDMIIMDLDPGEGVDWQTVIDAAQEVRQRLEDAGLAAFVKTSGGKGLHVVSPLTPKAEWPEIKAFTKGLADAMASDSPDHYVATISKAKRPGKILIDYLRNQRGQTAVAPYSTRARAGAPVSAPLAWDELSPGVGPNYFTVLNLPTRLASLGVDPWADFRKAAKPLEFGAAAGKKGKVRSSS</sequence>
<dbReference type="InterPro" id="IPR033651">
    <property type="entry name" value="PaeLigD_Pol-like"/>
</dbReference>
<evidence type="ECO:0000256" key="20">
    <source>
        <dbReference type="ARBA" id="ARBA00034003"/>
    </source>
</evidence>
<keyword evidence="15" id="KW-0233">DNA recombination</keyword>
<evidence type="ECO:0000256" key="4">
    <source>
        <dbReference type="ARBA" id="ARBA00022679"/>
    </source>
</evidence>
<feature type="domain" description="ATP-dependent DNA ligase family profile" evidence="22">
    <location>
        <begin position="352"/>
        <end position="492"/>
    </location>
</feature>
<dbReference type="PANTHER" id="PTHR42705:SF2">
    <property type="entry name" value="BIFUNCTIONAL NON-HOMOLOGOUS END JOINING PROTEIN LIGD"/>
    <property type="match status" value="1"/>
</dbReference>
<dbReference type="PANTHER" id="PTHR42705">
    <property type="entry name" value="BIFUNCTIONAL NON-HOMOLOGOUS END JOINING PROTEIN LIGD"/>
    <property type="match status" value="1"/>
</dbReference>
<evidence type="ECO:0000256" key="3">
    <source>
        <dbReference type="ARBA" id="ARBA00022598"/>
    </source>
</evidence>
<evidence type="ECO:0000256" key="6">
    <source>
        <dbReference type="ARBA" id="ARBA00022722"/>
    </source>
</evidence>
<comment type="catalytic activity">
    <reaction evidence="20">
        <text>ATP + (deoxyribonucleotide)n-3'-hydroxyl + 5'-phospho-(deoxyribonucleotide)m = (deoxyribonucleotide)n+m + AMP + diphosphate.</text>
        <dbReference type="EC" id="6.5.1.1"/>
    </reaction>
</comment>
<evidence type="ECO:0000256" key="10">
    <source>
        <dbReference type="ARBA" id="ARBA00022801"/>
    </source>
</evidence>
<dbReference type="InterPro" id="IPR012310">
    <property type="entry name" value="DNA_ligase_ATP-dep_cent"/>
</dbReference>
<organism evidence="23 24">
    <name type="scientific">Kaistia terrae</name>
    <dbReference type="NCBI Taxonomy" id="537017"/>
    <lineage>
        <taxon>Bacteria</taxon>
        <taxon>Pseudomonadati</taxon>
        <taxon>Pseudomonadota</taxon>
        <taxon>Alphaproteobacteria</taxon>
        <taxon>Hyphomicrobiales</taxon>
        <taxon>Kaistiaceae</taxon>
        <taxon>Kaistia</taxon>
    </lineage>
</organism>
<evidence type="ECO:0000256" key="19">
    <source>
        <dbReference type="ARBA" id="ARBA00029943"/>
    </source>
</evidence>
<keyword evidence="3 23" id="KW-0436">Ligase</keyword>
<evidence type="ECO:0000256" key="18">
    <source>
        <dbReference type="ARBA" id="ARBA00023268"/>
    </source>
</evidence>
<keyword evidence="7" id="KW-0479">Metal-binding</keyword>
<dbReference type="CDD" id="cd04862">
    <property type="entry name" value="PaeLigD_Pol_like"/>
    <property type="match status" value="1"/>
</dbReference>
<dbReference type="Proteomes" id="UP001596150">
    <property type="component" value="Unassembled WGS sequence"/>
</dbReference>
<dbReference type="SUPFAM" id="SSF50249">
    <property type="entry name" value="Nucleic acid-binding proteins"/>
    <property type="match status" value="1"/>
</dbReference>